<feature type="domain" description="C2 tensin-type" evidence="6">
    <location>
        <begin position="1"/>
        <end position="42"/>
    </location>
</feature>
<accession>A0AAW2QAN2</accession>
<feature type="compositionally biased region" description="Pro residues" evidence="5">
    <location>
        <begin position="632"/>
        <end position="659"/>
    </location>
</feature>
<dbReference type="GO" id="GO:0004721">
    <property type="term" value="F:phosphoprotein phosphatase activity"/>
    <property type="evidence" value="ECO:0007669"/>
    <property type="project" value="UniProtKB-KW"/>
</dbReference>
<keyword evidence="2" id="KW-0904">Protein phosphatase</keyword>
<dbReference type="Gene3D" id="1.20.58.2220">
    <property type="entry name" value="Formin, FH2 domain"/>
    <property type="match status" value="1"/>
</dbReference>
<gene>
    <name evidence="8" type="ORF">Sangu_0568600</name>
</gene>
<feature type="compositionally biased region" description="Low complexity" evidence="5">
    <location>
        <begin position="290"/>
        <end position="301"/>
    </location>
</feature>
<feature type="compositionally biased region" description="Basic and acidic residues" evidence="5">
    <location>
        <begin position="162"/>
        <end position="180"/>
    </location>
</feature>
<evidence type="ECO:0000256" key="5">
    <source>
        <dbReference type="SAM" id="MobiDB-lite"/>
    </source>
</evidence>
<feature type="region of interest" description="Disordered" evidence="5">
    <location>
        <begin position="155"/>
        <end position="853"/>
    </location>
</feature>
<feature type="domain" description="FH2" evidence="7">
    <location>
        <begin position="838"/>
        <end position="1244"/>
    </location>
</feature>
<feature type="compositionally biased region" description="Low complexity" evidence="5">
    <location>
        <begin position="476"/>
        <end position="485"/>
    </location>
</feature>
<dbReference type="InterPro" id="IPR015425">
    <property type="entry name" value="FH2_Formin"/>
</dbReference>
<dbReference type="PANTHER" id="PTHR45733:SF10">
    <property type="entry name" value="FORMIN-LIKE PROTEIN 15A-RELATED"/>
    <property type="match status" value="1"/>
</dbReference>
<feature type="compositionally biased region" description="Low complexity" evidence="5">
    <location>
        <begin position="660"/>
        <end position="675"/>
    </location>
</feature>
<feature type="compositionally biased region" description="Pro residues" evidence="5">
    <location>
        <begin position="599"/>
        <end position="612"/>
    </location>
</feature>
<feature type="coiled-coil region" evidence="4">
    <location>
        <begin position="1219"/>
        <end position="1255"/>
    </location>
</feature>
<evidence type="ECO:0000256" key="3">
    <source>
        <dbReference type="RuleBase" id="RU361260"/>
    </source>
</evidence>
<reference evidence="8" key="2">
    <citation type="journal article" date="2024" name="Plant">
        <title>Genomic evolution and insights into agronomic trait innovations of Sesamum species.</title>
        <authorList>
            <person name="Miao H."/>
            <person name="Wang L."/>
            <person name="Qu L."/>
            <person name="Liu H."/>
            <person name="Sun Y."/>
            <person name="Le M."/>
            <person name="Wang Q."/>
            <person name="Wei S."/>
            <person name="Zheng Y."/>
            <person name="Lin W."/>
            <person name="Duan Y."/>
            <person name="Cao H."/>
            <person name="Xiong S."/>
            <person name="Wang X."/>
            <person name="Wei L."/>
            <person name="Li C."/>
            <person name="Ma Q."/>
            <person name="Ju M."/>
            <person name="Zhao R."/>
            <person name="Li G."/>
            <person name="Mu C."/>
            <person name="Tian Q."/>
            <person name="Mei H."/>
            <person name="Zhang T."/>
            <person name="Gao T."/>
            <person name="Zhang H."/>
        </authorList>
    </citation>
    <scope>NUCLEOTIDE SEQUENCE</scope>
    <source>
        <strain evidence="8">G01</strain>
    </source>
</reference>
<name>A0AAW2QAN2_9LAMI</name>
<evidence type="ECO:0000256" key="4">
    <source>
        <dbReference type="SAM" id="Coils"/>
    </source>
</evidence>
<dbReference type="InterPro" id="IPR035892">
    <property type="entry name" value="C2_domain_sf"/>
</dbReference>
<evidence type="ECO:0000256" key="2">
    <source>
        <dbReference type="ARBA" id="ARBA00022912"/>
    </source>
</evidence>
<dbReference type="InterPro" id="IPR014020">
    <property type="entry name" value="Tensin_C2-dom"/>
</dbReference>
<feature type="compositionally biased region" description="Pro residues" evidence="5">
    <location>
        <begin position="573"/>
        <end position="585"/>
    </location>
</feature>
<dbReference type="InterPro" id="IPR042201">
    <property type="entry name" value="FH2_Formin_sf"/>
</dbReference>
<proteinExistence type="inferred from homology"/>
<feature type="compositionally biased region" description="Pro residues" evidence="5">
    <location>
        <begin position="676"/>
        <end position="821"/>
    </location>
</feature>
<dbReference type="Pfam" id="PF10409">
    <property type="entry name" value="PTEN_C2"/>
    <property type="match status" value="1"/>
</dbReference>
<evidence type="ECO:0000313" key="8">
    <source>
        <dbReference type="EMBL" id="KAL0364710.1"/>
    </source>
</evidence>
<dbReference type="Gene3D" id="2.60.40.1110">
    <property type="match status" value="1"/>
</dbReference>
<protein>
    <recommendedName>
        <fullName evidence="3">Formin-like protein</fullName>
    </recommendedName>
</protein>
<comment type="similarity">
    <text evidence="1">Belongs to the formin-like family. Class-II subfamily.</text>
</comment>
<feature type="compositionally biased region" description="Pro residues" evidence="5">
    <location>
        <begin position="499"/>
        <end position="510"/>
    </location>
</feature>
<dbReference type="PANTHER" id="PTHR45733">
    <property type="entry name" value="FORMIN-J"/>
    <property type="match status" value="1"/>
</dbReference>
<feature type="compositionally biased region" description="Pro residues" evidence="5">
    <location>
        <begin position="431"/>
        <end position="443"/>
    </location>
</feature>
<dbReference type="EMBL" id="JACGWK010000003">
    <property type="protein sequence ID" value="KAL0364710.1"/>
    <property type="molecule type" value="Genomic_DNA"/>
</dbReference>
<dbReference type="Pfam" id="PF02181">
    <property type="entry name" value="FH2"/>
    <property type="match status" value="1"/>
</dbReference>
<keyword evidence="4" id="KW-0175">Coiled coil</keyword>
<organism evidence="8">
    <name type="scientific">Sesamum angustifolium</name>
    <dbReference type="NCBI Taxonomy" id="2727405"/>
    <lineage>
        <taxon>Eukaryota</taxon>
        <taxon>Viridiplantae</taxon>
        <taxon>Streptophyta</taxon>
        <taxon>Embryophyta</taxon>
        <taxon>Tracheophyta</taxon>
        <taxon>Spermatophyta</taxon>
        <taxon>Magnoliopsida</taxon>
        <taxon>eudicotyledons</taxon>
        <taxon>Gunneridae</taxon>
        <taxon>Pentapetalae</taxon>
        <taxon>asterids</taxon>
        <taxon>lamiids</taxon>
        <taxon>Lamiales</taxon>
        <taxon>Pedaliaceae</taxon>
        <taxon>Sesamum</taxon>
    </lineage>
</organism>
<reference evidence="8" key="1">
    <citation type="submission" date="2020-06" db="EMBL/GenBank/DDBJ databases">
        <authorList>
            <person name="Li T."/>
            <person name="Hu X."/>
            <person name="Zhang T."/>
            <person name="Song X."/>
            <person name="Zhang H."/>
            <person name="Dai N."/>
            <person name="Sheng W."/>
            <person name="Hou X."/>
            <person name="Wei L."/>
        </authorList>
    </citation>
    <scope>NUCLEOTIDE SEQUENCE</scope>
    <source>
        <strain evidence="8">G01</strain>
        <tissue evidence="8">Leaf</tissue>
    </source>
</reference>
<feature type="compositionally biased region" description="Pro residues" evidence="5">
    <location>
        <begin position="546"/>
        <end position="559"/>
    </location>
</feature>
<feature type="compositionally biased region" description="Pro residues" evidence="5">
    <location>
        <begin position="375"/>
        <end position="387"/>
    </location>
</feature>
<evidence type="ECO:0000259" key="7">
    <source>
        <dbReference type="PROSITE" id="PS51444"/>
    </source>
</evidence>
<keyword evidence="2" id="KW-0378">Hydrolase</keyword>
<dbReference type="InterPro" id="IPR051144">
    <property type="entry name" value="Formin_homology_domain"/>
</dbReference>
<evidence type="ECO:0000256" key="1">
    <source>
        <dbReference type="ARBA" id="ARBA00006468"/>
    </source>
</evidence>
<feature type="compositionally biased region" description="Polar residues" evidence="5">
    <location>
        <begin position="328"/>
        <end position="350"/>
    </location>
</feature>
<dbReference type="SUPFAM" id="SSF49562">
    <property type="entry name" value="C2 domain (Calcium/lipid-binding domain, CaLB)"/>
    <property type="match status" value="1"/>
</dbReference>
<dbReference type="PROSITE" id="PS51444">
    <property type="entry name" value="FH2"/>
    <property type="match status" value="1"/>
</dbReference>
<sequence>MFHTRFVRSNVLMLSRDEIDVLWDAKDHISREFRAEVLFSAADSVPSIITSESIDEDDDESVASPEEFFEAEEIFSSLFEGKDGRGEFDNHTIQVIAQDDESHHKVARKDDFQHQAFQGYPTDEAIHRHDHKMEPDSNWLGNRILHSESRSVIADVPGNAEAKSEDAGICKKSEEKENKQSPEVPTLMNKIDKQSPQQKLAADNNKQKLDKGLSTVQKKQPVSSSKSALDAVGTSKKTKQQDSQSSSARLARPNSVSRWIPSNKGSYTNSMHVYYPPSRHNSAPALLALSKDSPSGGKSKPQLVTAASEAIATVGRSSVSGRGKHASCPSSLDLSLAQEVSSPTFSSNPQVGHEVQELSPDQQPPSPSFPSTSSPFPPPPPPPPPPTSRSLNEPALPSRTIPQARGLSQRLSVPPPPFLSSESTVTFFHPRSPPSPPPPPPPKTLSSENVNFAELLPSPPPPPPPPSPPLPSVNASLRTTLLGTPSPTPPSAQNISRVLPPPPPPPPPPWDAGISLPGVSTVSSSPPLLPPSTPSAHVLQSYPTGVVPPPPPPPPPPPSVHEVPSFSSHSTLPPSPPPPPPPQPPSIHGLPSFPSHNTLPPPPPQNGAPPTPISVSHSTPPALSPPLSRMPSPSPPPIHDAPPLSPPPPSGITPPPPPLLLYLEHTTTTPPLFASPSPPPAPIHGGPPPPPSPPLPNGAPPPPPFPSFGAPPHPPLPYGSPLPPPMGGPPPPPPPPSIGFPPPPPPIMGGAPPPPPPPLMGGAPPPPPPPLMGGAPPPPPPLMGGAPPPPPPPGGHAPGPPPPPGAPGPPGGGPPPPPPFGAKPGADSRGMGAGRGHGRSAPPRKSNLKPLHWSKVTRALRGSLWEELQRHGETQIAPEFDVSEIETLFSATVPKTSAGGKAGGKKPAESKPTKVQLIDLKRAYNVEIMLTKVKMPLPDMMVAVLAMDDSTLDADQVENLIKFVQKRKRWNFSRSHTSLAHGYTGDVENLGKCEQFFLELMKAPRVESKLRVFLFKIQFNSQVFDFRKSLNVVNSACEEVRNSLKVKEIMKKILYLGNTLNQGTARGSAIGFKLDSLLKLTDTRASTGKMTLMHYLCKVLASKTPDLLDFHKDLINLEAATKIQLKQLAEEMQAIGKGLEKVKQELAASENDGPVSEIFHKTLKEFVGAAESEVSSVTNLYSVVGRNADALTLYFGEDPARYPFEQVTATLLNFVRLFQKAHEENCKEAELEKKKAQKEAEMENAKEKNLTKKEVKTELFSVLQESMVLPQWSAYVGFNTVGPQTLLD</sequence>
<feature type="compositionally biased region" description="Low complexity" evidence="5">
    <location>
        <begin position="515"/>
        <end position="526"/>
    </location>
</feature>
<dbReference type="PROSITE" id="PS51182">
    <property type="entry name" value="C2_TENSIN"/>
    <property type="match status" value="1"/>
</dbReference>
<feature type="compositionally biased region" description="Pro residues" evidence="5">
    <location>
        <begin position="457"/>
        <end position="471"/>
    </location>
</feature>
<comment type="caution">
    <text evidence="8">The sequence shown here is derived from an EMBL/GenBank/DDBJ whole genome shotgun (WGS) entry which is preliminary data.</text>
</comment>
<feature type="compositionally biased region" description="Low complexity" evidence="5">
    <location>
        <begin position="214"/>
        <end position="227"/>
    </location>
</feature>
<dbReference type="SUPFAM" id="SSF101447">
    <property type="entry name" value="Formin homology 2 domain (FH2 domain)"/>
    <property type="match status" value="1"/>
</dbReference>
<dbReference type="SMART" id="SM00498">
    <property type="entry name" value="FH2"/>
    <property type="match status" value="1"/>
</dbReference>
<evidence type="ECO:0000259" key="6">
    <source>
        <dbReference type="PROSITE" id="PS51182"/>
    </source>
</evidence>